<dbReference type="AlphaFoldDB" id="A0A5B7DFY7"/>
<keyword evidence="1" id="KW-0812">Transmembrane</keyword>
<protein>
    <submittedName>
        <fullName evidence="2">Uncharacterized protein</fullName>
    </submittedName>
</protein>
<keyword evidence="1" id="KW-0472">Membrane</keyword>
<organism evidence="2 3">
    <name type="scientific">Portunus trituberculatus</name>
    <name type="common">Swimming crab</name>
    <name type="synonym">Neptunus trituberculatus</name>
    <dbReference type="NCBI Taxonomy" id="210409"/>
    <lineage>
        <taxon>Eukaryota</taxon>
        <taxon>Metazoa</taxon>
        <taxon>Ecdysozoa</taxon>
        <taxon>Arthropoda</taxon>
        <taxon>Crustacea</taxon>
        <taxon>Multicrustacea</taxon>
        <taxon>Malacostraca</taxon>
        <taxon>Eumalacostraca</taxon>
        <taxon>Eucarida</taxon>
        <taxon>Decapoda</taxon>
        <taxon>Pleocyemata</taxon>
        <taxon>Brachyura</taxon>
        <taxon>Eubrachyura</taxon>
        <taxon>Portunoidea</taxon>
        <taxon>Portunidae</taxon>
        <taxon>Portuninae</taxon>
        <taxon>Portunus</taxon>
    </lineage>
</organism>
<accession>A0A5B7DFY7</accession>
<evidence type="ECO:0000313" key="2">
    <source>
        <dbReference type="EMBL" id="MPC20248.1"/>
    </source>
</evidence>
<dbReference type="EMBL" id="VSRR010000851">
    <property type="protein sequence ID" value="MPC20248.1"/>
    <property type="molecule type" value="Genomic_DNA"/>
</dbReference>
<gene>
    <name evidence="2" type="ORF">E2C01_013183</name>
</gene>
<keyword evidence="3" id="KW-1185">Reference proteome</keyword>
<name>A0A5B7DFY7_PORTR</name>
<keyword evidence="1" id="KW-1133">Transmembrane helix</keyword>
<proteinExistence type="predicted"/>
<dbReference type="Proteomes" id="UP000324222">
    <property type="component" value="Unassembled WGS sequence"/>
</dbReference>
<sequence>MYILSALLSSLPWPPATLLPDGLESSPLGSTKEAFAESSLWLVLALVAATLESLVVVVVGVVAVVVVVPSVPRRSAILPLFFPLSVRWAKKVFVSTPSLTAAAVKESSLLSTL</sequence>
<feature type="transmembrane region" description="Helical" evidence="1">
    <location>
        <begin position="42"/>
        <end position="68"/>
    </location>
</feature>
<comment type="caution">
    <text evidence="2">The sequence shown here is derived from an EMBL/GenBank/DDBJ whole genome shotgun (WGS) entry which is preliminary data.</text>
</comment>
<reference evidence="2 3" key="1">
    <citation type="submission" date="2019-05" db="EMBL/GenBank/DDBJ databases">
        <title>Another draft genome of Portunus trituberculatus and its Hox gene families provides insights of decapod evolution.</title>
        <authorList>
            <person name="Jeong J.-H."/>
            <person name="Song I."/>
            <person name="Kim S."/>
            <person name="Choi T."/>
            <person name="Kim D."/>
            <person name="Ryu S."/>
            <person name="Kim W."/>
        </authorList>
    </citation>
    <scope>NUCLEOTIDE SEQUENCE [LARGE SCALE GENOMIC DNA]</scope>
    <source>
        <tissue evidence="2">Muscle</tissue>
    </source>
</reference>
<evidence type="ECO:0000313" key="3">
    <source>
        <dbReference type="Proteomes" id="UP000324222"/>
    </source>
</evidence>
<evidence type="ECO:0000256" key="1">
    <source>
        <dbReference type="SAM" id="Phobius"/>
    </source>
</evidence>